<evidence type="ECO:0000313" key="7">
    <source>
        <dbReference type="EMBL" id="MCS5710589.1"/>
    </source>
</evidence>
<dbReference type="Proteomes" id="UP000051497">
    <property type="component" value="Unassembled WGS sequence"/>
</dbReference>
<dbReference type="PANTHER" id="PTHR38098">
    <property type="entry name" value="LPS-ASSEMBLY LIPOPROTEIN LPTE"/>
    <property type="match status" value="1"/>
</dbReference>
<evidence type="ECO:0000313" key="8">
    <source>
        <dbReference type="Proteomes" id="UP000051497"/>
    </source>
</evidence>
<keyword evidence="1" id="KW-0732">Signal</keyword>
<organism evidence="6">
    <name type="scientific">Candidatus Berkiella aquae</name>
    <dbReference type="NCBI Taxonomy" id="295108"/>
    <lineage>
        <taxon>Bacteria</taxon>
        <taxon>Pseudomonadati</taxon>
        <taxon>Pseudomonadota</taxon>
        <taxon>Gammaproteobacteria</taxon>
        <taxon>Candidatus Berkiellales</taxon>
        <taxon>Candidatus Berkiellaceae</taxon>
        <taxon>Candidatus Berkiella</taxon>
    </lineage>
</organism>
<dbReference type="PANTHER" id="PTHR38098:SF1">
    <property type="entry name" value="LPS-ASSEMBLY LIPOPROTEIN LPTE"/>
    <property type="match status" value="1"/>
</dbReference>
<name>A0A0Q9YLV4_9GAMM</name>
<reference evidence="7" key="2">
    <citation type="journal article" date="2016" name="Genome Announc.">
        <title>Draft Genome Sequences of Two Novel Amoeba-Resistant Intranuclear Bacteria, 'Candidatus Berkiella cookevillensis' and 'Candidatus Berkiella aquae'.</title>
        <authorList>
            <person name="Mehari Y.T."/>
            <person name="Arivett B.A."/>
            <person name="Farone A.L."/>
            <person name="Gunderson J.H."/>
            <person name="Farone M.B."/>
        </authorList>
    </citation>
    <scope>NUCLEOTIDE SEQUENCE</scope>
    <source>
        <strain evidence="7">HT99</strain>
    </source>
</reference>
<evidence type="ECO:0000256" key="3">
    <source>
        <dbReference type="ARBA" id="ARBA00023139"/>
    </source>
</evidence>
<keyword evidence="8" id="KW-1185">Reference proteome</keyword>
<reference evidence="7" key="3">
    <citation type="submission" date="2021-06" db="EMBL/GenBank/DDBJ databases">
        <title>Genomic Description and Analysis of Intracellular Bacteria, Candidatus Berkiella cookevillensis and Candidatus Berkiella aquae.</title>
        <authorList>
            <person name="Kidane D.T."/>
            <person name="Mehari Y.T."/>
            <person name="Rice F.C."/>
            <person name="Arivett B.A."/>
            <person name="Farone A.L."/>
            <person name="Berk S.G."/>
            <person name="Farone M.B."/>
        </authorList>
    </citation>
    <scope>NUCLEOTIDE SEQUENCE</scope>
    <source>
        <strain evidence="7">HT99</strain>
    </source>
</reference>
<dbReference type="EMBL" id="LKAJ02000001">
    <property type="protein sequence ID" value="MCS5710589.1"/>
    <property type="molecule type" value="Genomic_DNA"/>
</dbReference>
<dbReference type="AlphaFoldDB" id="A0A0Q9YLV4"/>
<evidence type="ECO:0000313" key="6">
    <source>
        <dbReference type="EMBL" id="KRG21718.1"/>
    </source>
</evidence>
<keyword evidence="5 6" id="KW-0449">Lipoprotein</keyword>
<dbReference type="PROSITE" id="PS51257">
    <property type="entry name" value="PROKAR_LIPOPROTEIN"/>
    <property type="match status" value="1"/>
</dbReference>
<keyword evidence="4" id="KW-0998">Cell outer membrane</keyword>
<protein>
    <submittedName>
        <fullName evidence="6">LPS-assembly lipoprotein RlpB</fullName>
    </submittedName>
</protein>
<dbReference type="OrthoDB" id="5801564at2"/>
<keyword evidence="2" id="KW-0472">Membrane</keyword>
<dbReference type="GO" id="GO:0043165">
    <property type="term" value="P:Gram-negative-bacterium-type cell outer membrane assembly"/>
    <property type="evidence" value="ECO:0007669"/>
    <property type="project" value="InterPro"/>
</dbReference>
<evidence type="ECO:0000256" key="2">
    <source>
        <dbReference type="ARBA" id="ARBA00023136"/>
    </source>
</evidence>
<dbReference type="InterPro" id="IPR007485">
    <property type="entry name" value="LPS_assembly_LptE"/>
</dbReference>
<dbReference type="Pfam" id="PF04390">
    <property type="entry name" value="LptE"/>
    <property type="match status" value="1"/>
</dbReference>
<dbReference type="GO" id="GO:0015920">
    <property type="term" value="P:lipopolysaccharide transport"/>
    <property type="evidence" value="ECO:0007669"/>
    <property type="project" value="TreeGrafter"/>
</dbReference>
<evidence type="ECO:0000256" key="5">
    <source>
        <dbReference type="ARBA" id="ARBA00023288"/>
    </source>
</evidence>
<comment type="caution">
    <text evidence="6">The sequence shown here is derived from an EMBL/GenBank/DDBJ whole genome shotgun (WGS) entry which is preliminary data.</text>
</comment>
<evidence type="ECO:0000256" key="4">
    <source>
        <dbReference type="ARBA" id="ARBA00023237"/>
    </source>
</evidence>
<gene>
    <name evidence="7" type="ORF">HT99x_004045</name>
    <name evidence="6" type="ORF">HT99x_00909</name>
</gene>
<dbReference type="GO" id="GO:0001530">
    <property type="term" value="F:lipopolysaccharide binding"/>
    <property type="evidence" value="ECO:0007669"/>
    <property type="project" value="TreeGrafter"/>
</dbReference>
<dbReference type="STRING" id="295108.HT99x_00909"/>
<dbReference type="EMBL" id="LKAJ01000003">
    <property type="protein sequence ID" value="KRG21718.1"/>
    <property type="molecule type" value="Genomic_DNA"/>
</dbReference>
<reference evidence="6" key="1">
    <citation type="submission" date="2015-09" db="EMBL/GenBank/DDBJ databases">
        <title>Draft Genome Sequences of Two Novel Amoeba-resistant Intranuclear Bacteria, Candidatus Berkiella cookevillensis and Candidatus Berkiella aquae.</title>
        <authorList>
            <person name="Mehari Y.T."/>
            <person name="Arivett B.A."/>
            <person name="Farone A.L."/>
            <person name="Gunderson J.H."/>
            <person name="Farone M.B."/>
        </authorList>
    </citation>
    <scope>NUCLEOTIDE SEQUENCE [LARGE SCALE GENOMIC DNA]</scope>
    <source>
        <strain evidence="6">HT99</strain>
    </source>
</reference>
<keyword evidence="3" id="KW-0564">Palmitate</keyword>
<proteinExistence type="predicted"/>
<dbReference type="GO" id="GO:0019867">
    <property type="term" value="C:outer membrane"/>
    <property type="evidence" value="ECO:0007669"/>
    <property type="project" value="InterPro"/>
</dbReference>
<sequence length="165" mass="18723">MSIKAFSTFLLAIGLLFASGCGFHLRRNQVELGNKYPIIVLQRSGSHTFYQALRRALLMASTDVLTQSPEGDEMLPQLIITSQLLTQQPLVYGPDSELRRERLKMSVTFSFSNPTPTQIVLYSVRDRQLNSNQYLGDNAEKSMIEQEMQADIIGQLLQYLESSRF</sequence>
<dbReference type="GO" id="GO:1990351">
    <property type="term" value="C:transporter complex"/>
    <property type="evidence" value="ECO:0007669"/>
    <property type="project" value="TreeGrafter"/>
</dbReference>
<dbReference type="RefSeq" id="WP_075065549.1">
    <property type="nucleotide sequence ID" value="NZ_LKAJ02000001.1"/>
</dbReference>
<dbReference type="Gene3D" id="3.30.160.150">
    <property type="entry name" value="Lipoprotein like domain"/>
    <property type="match status" value="1"/>
</dbReference>
<accession>A0A0Q9YLV4</accession>
<evidence type="ECO:0000256" key="1">
    <source>
        <dbReference type="ARBA" id="ARBA00022729"/>
    </source>
</evidence>